<keyword evidence="1" id="KW-0472">Membrane</keyword>
<dbReference type="Pfam" id="PF02470">
    <property type="entry name" value="MlaD"/>
    <property type="match status" value="1"/>
</dbReference>
<protein>
    <submittedName>
        <fullName evidence="3">Mce-related protein</fullName>
    </submittedName>
</protein>
<dbReference type="STRING" id="434131.NRI_0504"/>
<name>C6V519_NEORI</name>
<feature type="domain" description="Mce/MlaD" evidence="2">
    <location>
        <begin position="48"/>
        <end position="125"/>
    </location>
</feature>
<proteinExistence type="predicted"/>
<gene>
    <name evidence="3" type="ordered locus">NRI_0504</name>
</gene>
<dbReference type="PANTHER" id="PTHR33371">
    <property type="entry name" value="INTERMEMBRANE PHOSPHOLIPID TRANSPORT SYSTEM BINDING PROTEIN MLAD-RELATED"/>
    <property type="match status" value="1"/>
</dbReference>
<dbReference type="AlphaFoldDB" id="C6V519"/>
<dbReference type="Proteomes" id="UP000001627">
    <property type="component" value="Chromosome"/>
</dbReference>
<evidence type="ECO:0000313" key="3">
    <source>
        <dbReference type="EMBL" id="ACT69484.1"/>
    </source>
</evidence>
<sequence>MYRGGHSIVVSLIGMDLRFFSGTLVLLVSALIFVFLSSNFSLLKRSDCYELNAIFDNASGLSIGSDVFLSGVKVGRVTEVSIEDSFMVHIRMCVSERIRLPSDSVAMVSAGNILSTTKHINIDPGTSSEVLPPGGTFERTRSALDMEKILRSIITLKLR</sequence>
<dbReference type="InterPro" id="IPR052336">
    <property type="entry name" value="MlaD_Phospholipid_Transporter"/>
</dbReference>
<dbReference type="HOGENOM" id="CLU_107027_1_1_5"/>
<keyword evidence="1" id="KW-1133">Transmembrane helix</keyword>
<dbReference type="PANTHER" id="PTHR33371:SF4">
    <property type="entry name" value="INTERMEMBRANE PHOSPHOLIPID TRANSPORT SYSTEM BINDING PROTEIN MLAD"/>
    <property type="match status" value="1"/>
</dbReference>
<keyword evidence="1" id="KW-0812">Transmembrane</keyword>
<dbReference type="KEGG" id="nri:NRI_0504"/>
<evidence type="ECO:0000313" key="4">
    <source>
        <dbReference type="Proteomes" id="UP000001627"/>
    </source>
</evidence>
<evidence type="ECO:0000259" key="2">
    <source>
        <dbReference type="Pfam" id="PF02470"/>
    </source>
</evidence>
<dbReference type="InterPro" id="IPR003399">
    <property type="entry name" value="Mce/MlaD"/>
</dbReference>
<dbReference type="eggNOG" id="COG1463">
    <property type="taxonomic scope" value="Bacteria"/>
</dbReference>
<feature type="transmembrane region" description="Helical" evidence="1">
    <location>
        <begin position="17"/>
        <end position="36"/>
    </location>
</feature>
<keyword evidence="4" id="KW-1185">Reference proteome</keyword>
<reference evidence="3 4" key="1">
    <citation type="journal article" date="2009" name="Nucleic Acids Res.">
        <title>Analysis of complete genome sequence of Neorickettsia risticii: causative agent of Potomac horse fever.</title>
        <authorList>
            <person name="Lin M."/>
            <person name="Zhang C."/>
            <person name="Gibson K."/>
            <person name="Rikihisa Y."/>
        </authorList>
    </citation>
    <scope>NUCLEOTIDE SEQUENCE [LARGE SCALE GENOMIC DNA]</scope>
    <source>
        <strain evidence="3 4">Illinois</strain>
    </source>
</reference>
<accession>C6V519</accession>
<dbReference type="EMBL" id="CP001431">
    <property type="protein sequence ID" value="ACT69484.1"/>
    <property type="molecule type" value="Genomic_DNA"/>
</dbReference>
<evidence type="ECO:0000256" key="1">
    <source>
        <dbReference type="SAM" id="Phobius"/>
    </source>
</evidence>
<organism evidence="3 4">
    <name type="scientific">Neorickettsia risticii (strain Illinois)</name>
    <dbReference type="NCBI Taxonomy" id="434131"/>
    <lineage>
        <taxon>Bacteria</taxon>
        <taxon>Pseudomonadati</taxon>
        <taxon>Pseudomonadota</taxon>
        <taxon>Alphaproteobacteria</taxon>
        <taxon>Rickettsiales</taxon>
        <taxon>Anaplasmataceae</taxon>
        <taxon>Neorickettsia</taxon>
    </lineage>
</organism>